<evidence type="ECO:0000256" key="5">
    <source>
        <dbReference type="ARBA" id="ARBA00022840"/>
    </source>
</evidence>
<comment type="subcellular location">
    <subcellularLocation>
        <location evidence="1">Membrane</location>
        <topology evidence="1">Multi-pass membrane protein</topology>
    </subcellularLocation>
</comment>
<keyword evidence="2" id="KW-0813">Transport</keyword>
<feature type="transmembrane region" description="Helical" evidence="9">
    <location>
        <begin position="790"/>
        <end position="812"/>
    </location>
</feature>
<dbReference type="InterPro" id="IPR050352">
    <property type="entry name" value="ABCG_transporters"/>
</dbReference>
<dbReference type="InterPro" id="IPR043926">
    <property type="entry name" value="ABCG_dom"/>
</dbReference>
<dbReference type="Pfam" id="PF19055">
    <property type="entry name" value="ABC2_membrane_7"/>
    <property type="match status" value="1"/>
</dbReference>
<feature type="domain" description="ABC transporter" evidence="10">
    <location>
        <begin position="201"/>
        <end position="464"/>
    </location>
</feature>
<comment type="caution">
    <text evidence="11">The sequence shown here is derived from an EMBL/GenBank/DDBJ whole genome shotgun (WGS) entry which is preliminary data.</text>
</comment>
<protein>
    <submittedName>
        <fullName evidence="11">ABC efflux transporter</fullName>
    </submittedName>
</protein>
<keyword evidence="4" id="KW-0547">Nucleotide-binding</keyword>
<evidence type="ECO:0000256" key="1">
    <source>
        <dbReference type="ARBA" id="ARBA00004141"/>
    </source>
</evidence>
<sequence length="1477" mass="163069">MGNEPTSMLGLCDIGLDPANYFTSRSHLSLNKKVNGIHPECSEVWARGNTVGQEIVLLECLAAKFAYGQEPGARNETKVALDGKGRELYTNLVPCSQSFACVVLLQGEVILDQNPPDLLFYPELPCDGNVASVTPLAPMGFWKRAQIENENEPACYTPSLVEKDPFDPSLETSETKENAEDVTQLSDRSHLSLRAVRPVDVEVNDLALHVDTTPSIFQSPAAAIWSRISPSKGRTAFKTILDGVTASMPHGTLTAIIGGSGSGKTSLLNTIAGRMGTSRMKVSGGVTFNSKGTTNDNRSAYLMQQDVLISTLTVRETFQYSADLRLPPPTTAEERHAVVERVILELGLKECADTRIGNSSHKGCSGGERRRTSIGVQMLGNPSVLFCDEPTTGLDATSAYQVVRSLKRLALDGRTIIISIHSPRSEIWGLFDKVVLLSRGSVLYSGDADESVVYFERQGYSIPPFVNPAEFMIDLAAYDNRTPEAELASQDRVESLRIAWSEASRKKPKKGEPTSSDRQPVTGRSIHEGVGFTRQFWVLTARTIKMTIRDPMGMTSCLFEAIGMAVLNGWVYLQLDGSLTGIRSRQGSLYTASSLNGYIILLYEIFRLTTDIQLFDRERSEGVVGVPAFLLSRRAARLFLEDLPVPILFSTIFYFMVGYRLAAAEFFVFLVLNILTQYTAITFAAVCISLCRHFPGASLAGNLSYTLQTVACGYFVQVNQIPVYVRWVKWGAYTFYAFSALCANEFIGPNGSEYGQFYDCPYSKDPMDPRCKEYTGRFIVDSLGIPQNWIWRPIVVLASFAVFFYALAGVILKFNKIDIIVAQPRNAEKDHSVGKEKFVARPQADSRQVSIKLENYSLDIKKRFLTRHGFQMKNLSIIKPITAQFEPGKLNVIMGPSGSGKTSLLCSIANRLQGSVGTRYYVGGDMLYNGAKPSKDVVRSVTSFVTQDDDALMPSLTVRESLEFAAGLRLPTWMSKDEKNRRAEAILLKMGLKDCANNLIGSDLIKGISGGEKRRVSIAIQILTDPKILLLDEPTSGLDVFTATSIIEVLNGLAAEGRTLVLTIHQSRSDIFQYFSNVLLIARGGYPVYAGSGPNMLPHFESLGYECPRTTNPTDFALDLITVDLQAKSKETATRAKVQRLIDNWEVSPHEGREAEDSIIAVPAELGSLKRKPTAFPTMFALVLRRSAINLRRQPYLLLARTMQVIGVAIIMALFFAPLKDDYAAVQSRMGAVQQITALYFVGMLQNIAIYPYERDVFYREESDDCYSTEAFILQYTTLEVPFEIISALLYGIISAYAIGVKRTVTMLFISSFNAFCITSCGESLGIMFCTLFSHVGFSVNITSIVLSIATVLGGVMSLNIPSVLQAVNHLSPVKYSISNLAPYSMHGRTFTCADKQRLPNGHCPIETGEQVLSLYNLNKDPKINLVALGICVVGYRLVAYTLIKVVRSRTLWKNMRERLSKAQRNTKDPVKDSKST</sequence>
<evidence type="ECO:0000256" key="2">
    <source>
        <dbReference type="ARBA" id="ARBA00022448"/>
    </source>
</evidence>
<evidence type="ECO:0000313" key="12">
    <source>
        <dbReference type="Proteomes" id="UP000243015"/>
    </source>
</evidence>
<evidence type="ECO:0000259" key="10">
    <source>
        <dbReference type="PROSITE" id="PS50893"/>
    </source>
</evidence>
<feature type="transmembrane region" description="Helical" evidence="9">
    <location>
        <begin position="1305"/>
        <end position="1333"/>
    </location>
</feature>
<dbReference type="Pfam" id="PF00005">
    <property type="entry name" value="ABC_tran"/>
    <property type="match status" value="2"/>
</dbReference>
<dbReference type="VEuPathDB" id="FungiDB:TERG_00955"/>
<evidence type="ECO:0000313" key="11">
    <source>
        <dbReference type="EMBL" id="OAL63048.1"/>
    </source>
</evidence>
<evidence type="ECO:0000256" key="6">
    <source>
        <dbReference type="ARBA" id="ARBA00022989"/>
    </source>
</evidence>
<keyword evidence="3 9" id="KW-0812">Transmembrane</keyword>
<dbReference type="SMART" id="SM00382">
    <property type="entry name" value="AAA"/>
    <property type="match status" value="2"/>
</dbReference>
<dbReference type="InterPro" id="IPR017871">
    <property type="entry name" value="ABC_transporter-like_CS"/>
</dbReference>
<dbReference type="GO" id="GO:0005524">
    <property type="term" value="F:ATP binding"/>
    <property type="evidence" value="ECO:0007669"/>
    <property type="project" value="UniProtKB-KW"/>
</dbReference>
<dbReference type="InterPro" id="IPR003593">
    <property type="entry name" value="AAA+_ATPase"/>
</dbReference>
<dbReference type="Proteomes" id="UP000243015">
    <property type="component" value="Unassembled WGS sequence"/>
</dbReference>
<dbReference type="GO" id="GO:0016887">
    <property type="term" value="F:ATP hydrolysis activity"/>
    <property type="evidence" value="ECO:0007669"/>
    <property type="project" value="InterPro"/>
</dbReference>
<dbReference type="Gene3D" id="3.40.50.300">
    <property type="entry name" value="P-loop containing nucleotide triphosphate hydrolases"/>
    <property type="match status" value="2"/>
</dbReference>
<dbReference type="InterPro" id="IPR013525">
    <property type="entry name" value="ABC2_TM"/>
</dbReference>
<reference evidence="11 12" key="1">
    <citation type="submission" date="2016-05" db="EMBL/GenBank/DDBJ databases">
        <title>Genome sequencing of Trichophyton rubrum CMCC(F)T1i isolated from hair.</title>
        <authorList>
            <person name="Zhan P."/>
            <person name="Tao Y."/>
            <person name="Liu W."/>
        </authorList>
    </citation>
    <scope>NUCLEOTIDE SEQUENCE [LARGE SCALE GENOMIC DNA]</scope>
    <source>
        <strain evidence="12">CMCC(F)T1i</strain>
    </source>
</reference>
<proteinExistence type="predicted"/>
<keyword evidence="7 9" id="KW-0472">Membrane</keyword>
<dbReference type="InterPro" id="IPR027417">
    <property type="entry name" value="P-loop_NTPase"/>
</dbReference>
<dbReference type="FunFam" id="3.40.50.300:FF:001433">
    <property type="entry name" value="ABC transporter, putative"/>
    <property type="match status" value="1"/>
</dbReference>
<dbReference type="PROSITE" id="PS00211">
    <property type="entry name" value="ABC_TRANSPORTER_1"/>
    <property type="match status" value="1"/>
</dbReference>
<evidence type="ECO:0000256" key="7">
    <source>
        <dbReference type="ARBA" id="ARBA00023136"/>
    </source>
</evidence>
<feature type="transmembrane region" description="Helical" evidence="9">
    <location>
        <begin position="1196"/>
        <end position="1216"/>
    </location>
</feature>
<dbReference type="GO" id="GO:0016020">
    <property type="term" value="C:membrane"/>
    <property type="evidence" value="ECO:0007669"/>
    <property type="project" value="UniProtKB-SubCell"/>
</dbReference>
<evidence type="ECO:0000256" key="8">
    <source>
        <dbReference type="SAM" id="MobiDB-lite"/>
    </source>
</evidence>
<name>A0A178ESU8_TRIRU</name>
<dbReference type="PANTHER" id="PTHR48041">
    <property type="entry name" value="ABC TRANSPORTER G FAMILY MEMBER 28"/>
    <property type="match status" value="1"/>
</dbReference>
<feature type="transmembrane region" description="Helical" evidence="9">
    <location>
        <begin position="1345"/>
        <end position="1365"/>
    </location>
</feature>
<feature type="transmembrane region" description="Helical" evidence="9">
    <location>
        <begin position="1236"/>
        <end position="1253"/>
    </location>
</feature>
<dbReference type="VEuPathDB" id="FungiDB:TERG_00954"/>
<dbReference type="PANTHER" id="PTHR48041:SF119">
    <property type="entry name" value="ROA1P"/>
    <property type="match status" value="1"/>
</dbReference>
<feature type="transmembrane region" description="Helical" evidence="9">
    <location>
        <begin position="1281"/>
        <end position="1299"/>
    </location>
</feature>
<evidence type="ECO:0000256" key="3">
    <source>
        <dbReference type="ARBA" id="ARBA00022692"/>
    </source>
</evidence>
<dbReference type="SUPFAM" id="SSF52540">
    <property type="entry name" value="P-loop containing nucleoside triphosphate hydrolases"/>
    <property type="match status" value="2"/>
</dbReference>
<keyword evidence="5" id="KW-0067">ATP-binding</keyword>
<feature type="transmembrane region" description="Helical" evidence="9">
    <location>
        <begin position="643"/>
        <end position="661"/>
    </location>
</feature>
<evidence type="ECO:0000256" key="4">
    <source>
        <dbReference type="ARBA" id="ARBA00022741"/>
    </source>
</evidence>
<feature type="transmembrane region" description="Helical" evidence="9">
    <location>
        <begin position="1424"/>
        <end position="1447"/>
    </location>
</feature>
<organism evidence="11 12">
    <name type="scientific">Trichophyton rubrum</name>
    <name type="common">Athlete's foot fungus</name>
    <name type="synonym">Epidermophyton rubrum</name>
    <dbReference type="NCBI Taxonomy" id="5551"/>
    <lineage>
        <taxon>Eukaryota</taxon>
        <taxon>Fungi</taxon>
        <taxon>Dikarya</taxon>
        <taxon>Ascomycota</taxon>
        <taxon>Pezizomycotina</taxon>
        <taxon>Eurotiomycetes</taxon>
        <taxon>Eurotiomycetidae</taxon>
        <taxon>Onygenales</taxon>
        <taxon>Arthrodermataceae</taxon>
        <taxon>Trichophyton</taxon>
    </lineage>
</organism>
<dbReference type="InterPro" id="IPR003439">
    <property type="entry name" value="ABC_transporter-like_ATP-bd"/>
</dbReference>
<dbReference type="EMBL" id="LHPM01000018">
    <property type="protein sequence ID" value="OAL63048.1"/>
    <property type="molecule type" value="Genomic_DNA"/>
</dbReference>
<evidence type="ECO:0000256" key="9">
    <source>
        <dbReference type="SAM" id="Phobius"/>
    </source>
</evidence>
<dbReference type="Pfam" id="PF01061">
    <property type="entry name" value="ABC2_membrane"/>
    <property type="match status" value="2"/>
</dbReference>
<feature type="region of interest" description="Disordered" evidence="8">
    <location>
        <begin position="504"/>
        <end position="524"/>
    </location>
</feature>
<feature type="domain" description="ABC transporter" evidence="10">
    <location>
        <begin position="860"/>
        <end position="1109"/>
    </location>
</feature>
<dbReference type="PROSITE" id="PS50893">
    <property type="entry name" value="ABC_TRANSPORTER_2"/>
    <property type="match status" value="2"/>
</dbReference>
<dbReference type="GO" id="GO:0140359">
    <property type="term" value="F:ABC-type transporter activity"/>
    <property type="evidence" value="ECO:0007669"/>
    <property type="project" value="InterPro"/>
</dbReference>
<keyword evidence="6 9" id="KW-1133">Transmembrane helix</keyword>
<gene>
    <name evidence="11" type="ORF">A7C99_5436</name>
</gene>
<accession>A0A178ESU8</accession>
<feature type="transmembrane region" description="Helical" evidence="9">
    <location>
        <begin position="667"/>
        <end position="691"/>
    </location>
</feature>